<dbReference type="AlphaFoldDB" id="A0A421AVZ6"/>
<gene>
    <name evidence="3" type="ORF">CLV68_6285</name>
</gene>
<feature type="transmembrane region" description="Helical" evidence="2">
    <location>
        <begin position="173"/>
        <end position="197"/>
    </location>
</feature>
<reference evidence="3 4" key="1">
    <citation type="submission" date="2018-10" db="EMBL/GenBank/DDBJ databases">
        <title>Genomic Encyclopedia of Archaeal and Bacterial Type Strains, Phase II (KMG-II): from individual species to whole genera.</title>
        <authorList>
            <person name="Goeker M."/>
        </authorList>
    </citation>
    <scope>NUCLEOTIDE SEQUENCE [LARGE SCALE GENOMIC DNA]</scope>
    <source>
        <strain evidence="3 4">DSM 45657</strain>
    </source>
</reference>
<evidence type="ECO:0000313" key="4">
    <source>
        <dbReference type="Proteomes" id="UP000282454"/>
    </source>
</evidence>
<name>A0A421AVZ6_9PSEU</name>
<evidence type="ECO:0000313" key="3">
    <source>
        <dbReference type="EMBL" id="RLK53906.1"/>
    </source>
</evidence>
<organism evidence="3 4">
    <name type="scientific">Actinokineospora cianjurensis</name>
    <dbReference type="NCBI Taxonomy" id="585224"/>
    <lineage>
        <taxon>Bacteria</taxon>
        <taxon>Bacillati</taxon>
        <taxon>Actinomycetota</taxon>
        <taxon>Actinomycetes</taxon>
        <taxon>Pseudonocardiales</taxon>
        <taxon>Pseudonocardiaceae</taxon>
        <taxon>Actinokineospora</taxon>
    </lineage>
</organism>
<protein>
    <submittedName>
        <fullName evidence="3">Uncharacterized protein</fullName>
    </submittedName>
</protein>
<proteinExistence type="predicted"/>
<sequence>MSTKFGVRCTGDMLEPVESPPSDGPPLSSDRPLWTRRDTAAGVTAITLLVTAIWLSTVVRPSPLLHDVALFAHLGFLVLGFGAVLVADYFFALWVLGRATFAEAVAHTARLHPLIWSGLLGLVASGTLLRPDLSSGATALKLAFVTTLTLNGIQATALGRRMSTLNGAPPVPLLLWGAATSALSQLCWWGAVVIGYLNTTR</sequence>
<keyword evidence="4" id="KW-1185">Reference proteome</keyword>
<evidence type="ECO:0000256" key="1">
    <source>
        <dbReference type="SAM" id="MobiDB-lite"/>
    </source>
</evidence>
<comment type="caution">
    <text evidence="3">The sequence shown here is derived from an EMBL/GenBank/DDBJ whole genome shotgun (WGS) entry which is preliminary data.</text>
</comment>
<keyword evidence="2" id="KW-1133">Transmembrane helix</keyword>
<feature type="transmembrane region" description="Helical" evidence="2">
    <location>
        <begin position="109"/>
        <end position="129"/>
    </location>
</feature>
<dbReference type="Proteomes" id="UP000282454">
    <property type="component" value="Unassembled WGS sequence"/>
</dbReference>
<keyword evidence="2" id="KW-0472">Membrane</keyword>
<feature type="transmembrane region" description="Helical" evidence="2">
    <location>
        <begin position="39"/>
        <end position="59"/>
    </location>
</feature>
<feature type="region of interest" description="Disordered" evidence="1">
    <location>
        <begin position="1"/>
        <end position="32"/>
    </location>
</feature>
<feature type="transmembrane region" description="Helical" evidence="2">
    <location>
        <begin position="71"/>
        <end position="97"/>
    </location>
</feature>
<keyword evidence="2" id="KW-0812">Transmembrane</keyword>
<evidence type="ECO:0000256" key="2">
    <source>
        <dbReference type="SAM" id="Phobius"/>
    </source>
</evidence>
<dbReference type="EMBL" id="RCDD01000009">
    <property type="protein sequence ID" value="RLK53906.1"/>
    <property type="molecule type" value="Genomic_DNA"/>
</dbReference>
<accession>A0A421AVZ6</accession>